<dbReference type="Proteomes" id="UP001566132">
    <property type="component" value="Unassembled WGS sequence"/>
</dbReference>
<feature type="domain" description="Myb/SANT-like DNA-binding" evidence="6">
    <location>
        <begin position="2"/>
        <end position="72"/>
    </location>
</feature>
<dbReference type="EMBL" id="JBDJPC010000008">
    <property type="protein sequence ID" value="KAL1492562.1"/>
    <property type="molecule type" value="Genomic_DNA"/>
</dbReference>
<evidence type="ECO:0000256" key="3">
    <source>
        <dbReference type="ARBA" id="ARBA00023015"/>
    </source>
</evidence>
<organism evidence="7 8">
    <name type="scientific">Hypothenemus hampei</name>
    <name type="common">Coffee berry borer</name>
    <dbReference type="NCBI Taxonomy" id="57062"/>
    <lineage>
        <taxon>Eukaryota</taxon>
        <taxon>Metazoa</taxon>
        <taxon>Ecdysozoa</taxon>
        <taxon>Arthropoda</taxon>
        <taxon>Hexapoda</taxon>
        <taxon>Insecta</taxon>
        <taxon>Pterygota</taxon>
        <taxon>Neoptera</taxon>
        <taxon>Endopterygota</taxon>
        <taxon>Coleoptera</taxon>
        <taxon>Polyphaga</taxon>
        <taxon>Cucujiformia</taxon>
        <taxon>Curculionidae</taxon>
        <taxon>Scolytinae</taxon>
        <taxon>Hypothenemus</taxon>
    </lineage>
</organism>
<comment type="subunit">
    <text evidence="1">Self-associates forming complexes of several hundred monomers.</text>
</comment>
<dbReference type="InterPro" id="IPR028002">
    <property type="entry name" value="Myb_DNA-bind_5"/>
</dbReference>
<dbReference type="Gene3D" id="1.10.10.60">
    <property type="entry name" value="Homeodomain-like"/>
    <property type="match status" value="1"/>
</dbReference>
<reference evidence="7 8" key="1">
    <citation type="submission" date="2024-05" db="EMBL/GenBank/DDBJ databases">
        <title>Genetic variation in Jamaican populations of the coffee berry borer (Hypothenemus hampei).</title>
        <authorList>
            <person name="Errbii M."/>
            <person name="Myrie A."/>
        </authorList>
    </citation>
    <scope>NUCLEOTIDE SEQUENCE [LARGE SCALE GENOMIC DNA]</scope>
    <source>
        <strain evidence="7">JA-Hopewell-2020-01-JO</strain>
        <tissue evidence="7">Whole body</tissue>
    </source>
</reference>
<protein>
    <recommendedName>
        <fullName evidence="2">Regulatory protein zeste</fullName>
    </recommendedName>
</protein>
<evidence type="ECO:0000256" key="1">
    <source>
        <dbReference type="ARBA" id="ARBA00011764"/>
    </source>
</evidence>
<evidence type="ECO:0000313" key="7">
    <source>
        <dbReference type="EMBL" id="KAL1492562.1"/>
    </source>
</evidence>
<evidence type="ECO:0000259" key="6">
    <source>
        <dbReference type="Pfam" id="PF13873"/>
    </source>
</evidence>
<evidence type="ECO:0000256" key="4">
    <source>
        <dbReference type="ARBA" id="ARBA00023163"/>
    </source>
</evidence>
<dbReference type="AlphaFoldDB" id="A0ABD1ED59"/>
<dbReference type="PANTHER" id="PTHR21411">
    <property type="entry name" value="APONTIC"/>
    <property type="match status" value="1"/>
</dbReference>
<evidence type="ECO:0000313" key="8">
    <source>
        <dbReference type="Proteomes" id="UP001566132"/>
    </source>
</evidence>
<comment type="caution">
    <text evidence="7">The sequence shown here is derived from an EMBL/GenBank/DDBJ whole genome shotgun (WGS) entry which is preliminary data.</text>
</comment>
<comment type="function">
    <text evidence="5">Involved in transvection phenomena (= synapsis-dependent gene expression), where the synaptic pairing of chromosomes carrying genes with which zeste interacts influences the expression of these genes. Zeste binds to DNA and stimulates transcription from a nearby promoter.</text>
</comment>
<keyword evidence="3" id="KW-0805">Transcription regulation</keyword>
<sequence length="247" mass="28893">MSAFTAIEKNALVSLVQKFKNIIETKKTDATTNKAKADAWMQIGVLFNSRFPTRSDKQLKKLWDNLKNRTRKIDTQYKYNILKTGGGPPPPSPADDAITQQIRSIVPTINFEIANEYDSNHLLTKNLNESSENSNNIEPLYIEENIENTQQTESIILNDLPYATTERPKRTNILQERKKRTNILQERKKRKVSGVRDSRSKLIDLEARLRIRKMRESIKQQTDLFEKKMSVLESERKYWEKKFNLDF</sequence>
<proteinExistence type="predicted"/>
<keyword evidence="8" id="KW-1185">Reference proteome</keyword>
<name>A0ABD1ED59_HYPHA</name>
<gene>
    <name evidence="7" type="ORF">ABEB36_010802</name>
</gene>
<evidence type="ECO:0000256" key="5">
    <source>
        <dbReference type="ARBA" id="ARBA00025466"/>
    </source>
</evidence>
<accession>A0ABD1ED59</accession>
<keyword evidence="4" id="KW-0804">Transcription</keyword>
<evidence type="ECO:0000256" key="2">
    <source>
        <dbReference type="ARBA" id="ARBA00016807"/>
    </source>
</evidence>
<dbReference type="Pfam" id="PF13873">
    <property type="entry name" value="Myb_DNA-bind_5"/>
    <property type="match status" value="1"/>
</dbReference>
<dbReference type="PANTHER" id="PTHR21411:SF0">
    <property type="entry name" value="REGULATORY PROTEIN ZESTE"/>
    <property type="match status" value="1"/>
</dbReference>